<evidence type="ECO:0000259" key="1">
    <source>
        <dbReference type="SMART" id="SM00666"/>
    </source>
</evidence>
<dbReference type="AlphaFoldDB" id="A0AAV8STJ7"/>
<feature type="domain" description="PB1" evidence="1">
    <location>
        <begin position="28"/>
        <end position="114"/>
    </location>
</feature>
<dbReference type="CDD" id="cd06410">
    <property type="entry name" value="PB1_UP2"/>
    <property type="match status" value="1"/>
</dbReference>
<proteinExistence type="predicted"/>
<gene>
    <name evidence="2" type="ORF">K2173_022227</name>
</gene>
<organism evidence="2 3">
    <name type="scientific">Erythroxylum novogranatense</name>
    <dbReference type="NCBI Taxonomy" id="1862640"/>
    <lineage>
        <taxon>Eukaryota</taxon>
        <taxon>Viridiplantae</taxon>
        <taxon>Streptophyta</taxon>
        <taxon>Embryophyta</taxon>
        <taxon>Tracheophyta</taxon>
        <taxon>Spermatophyta</taxon>
        <taxon>Magnoliopsida</taxon>
        <taxon>eudicotyledons</taxon>
        <taxon>Gunneridae</taxon>
        <taxon>Pentapetalae</taxon>
        <taxon>rosids</taxon>
        <taxon>fabids</taxon>
        <taxon>Malpighiales</taxon>
        <taxon>Erythroxylaceae</taxon>
        <taxon>Erythroxylum</taxon>
    </lineage>
</organism>
<dbReference type="EMBL" id="JAIWQS010000009">
    <property type="protein sequence ID" value="KAJ8755632.1"/>
    <property type="molecule type" value="Genomic_DNA"/>
</dbReference>
<sequence>MGCGSGRSSPKNRVKFLCSYGGKILPRPLDGHLKYVGGETRVIAVPRDINFSELMKKLCLELDEDMILKYQVMPEDLDVLVSVRSDEDLKHMFDEHDRQENEGNPKLRAFLFPSHPPLVENQHAPMDPYTMEQRYIDAINCTFHSTPYFRLPRIVANRPSFSISACSSPQSTSPESNKVDSLHRESTLMNGNGHHSSRLPPMHKVHSSPSLCSLNTSFHQSNNINNHHPLQHYHHYHQLHRQHHPLGYLPSRPSQDSHRLAPGLSFGRYDMGRAPIAHSPSQYYSNRHNNNIGTGNSNLYGHFDEHIAYGYRTIDRSDSPPTVPRNKVVE</sequence>
<comment type="caution">
    <text evidence="2">The sequence shown here is derived from an EMBL/GenBank/DDBJ whole genome shotgun (WGS) entry which is preliminary data.</text>
</comment>
<keyword evidence="3" id="KW-1185">Reference proteome</keyword>
<dbReference type="InterPro" id="IPR000270">
    <property type="entry name" value="PB1_dom"/>
</dbReference>
<name>A0AAV8STJ7_9ROSI</name>
<dbReference type="Gene3D" id="3.10.20.90">
    <property type="entry name" value="Phosphatidylinositol 3-kinase Catalytic Subunit, Chain A, domain 1"/>
    <property type="match status" value="1"/>
</dbReference>
<dbReference type="SUPFAM" id="SSF54277">
    <property type="entry name" value="CAD &amp; PB1 domains"/>
    <property type="match status" value="1"/>
</dbReference>
<dbReference type="PANTHER" id="PTHR31066:SF47">
    <property type="entry name" value="PB1 DOMAIN-CONTAINING PROTEIN"/>
    <property type="match status" value="1"/>
</dbReference>
<evidence type="ECO:0000313" key="3">
    <source>
        <dbReference type="Proteomes" id="UP001159364"/>
    </source>
</evidence>
<evidence type="ECO:0000313" key="2">
    <source>
        <dbReference type="EMBL" id="KAJ8755632.1"/>
    </source>
</evidence>
<reference evidence="2 3" key="1">
    <citation type="submission" date="2021-09" db="EMBL/GenBank/DDBJ databases">
        <title>Genomic insights and catalytic innovation underlie evolution of tropane alkaloids biosynthesis.</title>
        <authorList>
            <person name="Wang Y.-J."/>
            <person name="Tian T."/>
            <person name="Huang J.-P."/>
            <person name="Huang S.-X."/>
        </authorList>
    </citation>
    <scope>NUCLEOTIDE SEQUENCE [LARGE SCALE GENOMIC DNA]</scope>
    <source>
        <strain evidence="2">KIB-2018</strain>
        <tissue evidence="2">Leaf</tissue>
    </source>
</reference>
<dbReference type="Pfam" id="PF00564">
    <property type="entry name" value="PB1"/>
    <property type="match status" value="1"/>
</dbReference>
<dbReference type="Proteomes" id="UP001159364">
    <property type="component" value="Linkage Group LG09"/>
</dbReference>
<protein>
    <recommendedName>
        <fullName evidence="1">PB1 domain-containing protein</fullName>
    </recommendedName>
</protein>
<dbReference type="PANTHER" id="PTHR31066">
    <property type="entry name" value="OS05G0427100 PROTEIN-RELATED"/>
    <property type="match status" value="1"/>
</dbReference>
<dbReference type="InterPro" id="IPR053198">
    <property type="entry name" value="Gynoecium_Dev_Regulator"/>
</dbReference>
<accession>A0AAV8STJ7</accession>
<dbReference type="SMART" id="SM00666">
    <property type="entry name" value="PB1"/>
    <property type="match status" value="1"/>
</dbReference>